<dbReference type="InterPro" id="IPR002347">
    <property type="entry name" value="SDR_fam"/>
</dbReference>
<evidence type="ECO:0000256" key="1">
    <source>
        <dbReference type="ARBA" id="ARBA00006484"/>
    </source>
</evidence>
<dbReference type="Proteomes" id="UP000557344">
    <property type="component" value="Unassembled WGS sequence"/>
</dbReference>
<dbReference type="PANTHER" id="PTHR43639">
    <property type="entry name" value="OXIDOREDUCTASE, SHORT-CHAIN DEHYDROGENASE/REDUCTASE FAMILY (AFU_ORTHOLOGUE AFUA_5G02870)"/>
    <property type="match status" value="1"/>
</dbReference>
<dbReference type="EMBL" id="JACIID010000021">
    <property type="protein sequence ID" value="MBB4539227.1"/>
    <property type="molecule type" value="Genomic_DNA"/>
</dbReference>
<gene>
    <name evidence="3" type="ORF">GGE46_006036</name>
    <name evidence="4" type="ORF">GGE57_006017</name>
</gene>
<accession>A0A7W6ZNL5</accession>
<dbReference type="RefSeq" id="WP_183844500.1">
    <property type="nucleotide sequence ID" value="NZ_JACIHU010000021.1"/>
</dbReference>
<sequence length="248" mass="26046">MSLQEKVALVTGSGRGIGRAIAERYAARGAKVVINYASNSAPAEEAVGKIVREGGSAVAIQADIAHVDDIRRLFDKALDTYGRLDIVVANAGIELVAQSVLDFTEADFDRLFAVNAKGAFFTLQQAARHIADNGRIIYIGTSNTAFPLPGRALYGGSKIAAQFLVQVLAKEVGHRGVAVNSILPTAIVGAGVFTDGVRSEVREFVKSFRPIQRMGTVEDVADAAEYLASNLAGFVSGQHLMVSGGGPA</sequence>
<evidence type="ECO:0000313" key="5">
    <source>
        <dbReference type="Proteomes" id="UP000523431"/>
    </source>
</evidence>
<keyword evidence="2 4" id="KW-0560">Oxidoreductase</keyword>
<dbReference type="InterPro" id="IPR036291">
    <property type="entry name" value="NAD(P)-bd_dom_sf"/>
</dbReference>
<comment type="similarity">
    <text evidence="1">Belongs to the short-chain dehydrogenases/reductases (SDR) family.</text>
</comment>
<evidence type="ECO:0000313" key="3">
    <source>
        <dbReference type="EMBL" id="MBB4483414.1"/>
    </source>
</evidence>
<name>A0A7W6ZNL5_RHIET</name>
<dbReference type="PRINTS" id="PR00081">
    <property type="entry name" value="GDHRDH"/>
</dbReference>
<comment type="caution">
    <text evidence="4">The sequence shown here is derived from an EMBL/GenBank/DDBJ whole genome shotgun (WGS) entry which is preliminary data.</text>
</comment>
<proteinExistence type="inferred from homology"/>
<evidence type="ECO:0000313" key="4">
    <source>
        <dbReference type="EMBL" id="MBB4539227.1"/>
    </source>
</evidence>
<dbReference type="PRINTS" id="PR00080">
    <property type="entry name" value="SDRFAMILY"/>
</dbReference>
<reference evidence="5 6" key="1">
    <citation type="submission" date="2020-08" db="EMBL/GenBank/DDBJ databases">
        <title>Genomic Encyclopedia of Type Strains, Phase IV (KMG-V): Genome sequencing to study the core and pangenomes of soil and plant-associated prokaryotes.</title>
        <authorList>
            <person name="Whitman W."/>
        </authorList>
    </citation>
    <scope>NUCLEOTIDE SEQUENCE [LARGE SCALE GENOMIC DNA]</scope>
    <source>
        <strain evidence="3 6">SEMIA 471</strain>
        <strain evidence="4 5">SEMIA 489</strain>
    </source>
</reference>
<dbReference type="EC" id="1.1.1.100" evidence="4"/>
<evidence type="ECO:0000256" key="2">
    <source>
        <dbReference type="ARBA" id="ARBA00023002"/>
    </source>
</evidence>
<evidence type="ECO:0000313" key="6">
    <source>
        <dbReference type="Proteomes" id="UP000557344"/>
    </source>
</evidence>
<dbReference type="PANTHER" id="PTHR43639:SF1">
    <property type="entry name" value="SHORT-CHAIN DEHYDROGENASE_REDUCTASE FAMILY PROTEIN"/>
    <property type="match status" value="1"/>
</dbReference>
<dbReference type="Pfam" id="PF13561">
    <property type="entry name" value="adh_short_C2"/>
    <property type="match status" value="1"/>
</dbReference>
<organism evidence="4 5">
    <name type="scientific">Rhizobium etli</name>
    <dbReference type="NCBI Taxonomy" id="29449"/>
    <lineage>
        <taxon>Bacteria</taxon>
        <taxon>Pseudomonadati</taxon>
        <taxon>Pseudomonadota</taxon>
        <taxon>Alphaproteobacteria</taxon>
        <taxon>Hyphomicrobiales</taxon>
        <taxon>Rhizobiaceae</taxon>
        <taxon>Rhizobium/Agrobacterium group</taxon>
        <taxon>Rhizobium</taxon>
    </lineage>
</organism>
<dbReference type="EMBL" id="JACIHU010000021">
    <property type="protein sequence ID" value="MBB4483414.1"/>
    <property type="molecule type" value="Genomic_DNA"/>
</dbReference>
<dbReference type="SUPFAM" id="SSF51735">
    <property type="entry name" value="NAD(P)-binding Rossmann-fold domains"/>
    <property type="match status" value="1"/>
</dbReference>
<dbReference type="Gene3D" id="3.40.50.720">
    <property type="entry name" value="NAD(P)-binding Rossmann-like Domain"/>
    <property type="match status" value="1"/>
</dbReference>
<protein>
    <submittedName>
        <fullName evidence="4">3-oxoacyl-[acyl-carrier protein] reductase</fullName>
        <ecNumber evidence="4">1.1.1.100</ecNumber>
    </submittedName>
</protein>
<dbReference type="FunFam" id="3.40.50.720:FF:000084">
    <property type="entry name" value="Short-chain dehydrogenase reductase"/>
    <property type="match status" value="1"/>
</dbReference>
<dbReference type="GO" id="GO:0004316">
    <property type="term" value="F:3-oxoacyl-[acyl-carrier-protein] reductase (NADPH) activity"/>
    <property type="evidence" value="ECO:0007669"/>
    <property type="project" value="UniProtKB-EC"/>
</dbReference>
<dbReference type="Proteomes" id="UP000523431">
    <property type="component" value="Unassembled WGS sequence"/>
</dbReference>
<dbReference type="AlphaFoldDB" id="A0A7W6ZNL5"/>